<dbReference type="EMBL" id="JAEACU010000003">
    <property type="protein sequence ID" value="KAH7536832.1"/>
    <property type="molecule type" value="Genomic_DNA"/>
</dbReference>
<feature type="signal peptide" evidence="1">
    <location>
        <begin position="1"/>
        <end position="22"/>
    </location>
</feature>
<comment type="caution">
    <text evidence="2">The sequence shown here is derived from an EMBL/GenBank/DDBJ whole genome shotgun (WGS) entry which is preliminary data.</text>
</comment>
<sequence>MLLMEIKLFCFWQAKFFINVLAEPAEVVRCCFSCGDLPLSIRLLMSYETIQKPFDHSWLFDYHIIGGCHGKENELIFAVFVNMVVAVIRLRIHPCQWIMKPTYIRFLTGLKAYTQIFSVK</sequence>
<evidence type="ECO:0000313" key="3">
    <source>
        <dbReference type="Proteomes" id="UP000813462"/>
    </source>
</evidence>
<proteinExistence type="predicted"/>
<gene>
    <name evidence="2" type="ORF">FEM48_Zijuj03G0028200</name>
</gene>
<dbReference type="Proteomes" id="UP000813462">
    <property type="component" value="Unassembled WGS sequence"/>
</dbReference>
<evidence type="ECO:0000313" key="2">
    <source>
        <dbReference type="EMBL" id="KAH7536832.1"/>
    </source>
</evidence>
<keyword evidence="1" id="KW-0732">Signal</keyword>
<feature type="chain" id="PRO_5037409510" evidence="1">
    <location>
        <begin position="23"/>
        <end position="120"/>
    </location>
</feature>
<evidence type="ECO:0000256" key="1">
    <source>
        <dbReference type="SAM" id="SignalP"/>
    </source>
</evidence>
<accession>A0A978VMQ7</accession>
<reference evidence="2" key="1">
    <citation type="journal article" date="2021" name="Front. Plant Sci.">
        <title>Chromosome-Scale Genome Assembly for Chinese Sour Jujube and Insights Into Its Genome Evolution and Domestication Signature.</title>
        <authorList>
            <person name="Shen L.-Y."/>
            <person name="Luo H."/>
            <person name="Wang X.-L."/>
            <person name="Wang X.-M."/>
            <person name="Qiu X.-J."/>
            <person name="Liu H."/>
            <person name="Zhou S.-S."/>
            <person name="Jia K.-H."/>
            <person name="Nie S."/>
            <person name="Bao Y.-T."/>
            <person name="Zhang R.-G."/>
            <person name="Yun Q.-Z."/>
            <person name="Chai Y.-H."/>
            <person name="Lu J.-Y."/>
            <person name="Li Y."/>
            <person name="Zhao S.-W."/>
            <person name="Mao J.-F."/>
            <person name="Jia S.-G."/>
            <person name="Mao Y.-M."/>
        </authorList>
    </citation>
    <scope>NUCLEOTIDE SEQUENCE</scope>
    <source>
        <strain evidence="2">AT0</strain>
        <tissue evidence="2">Leaf</tissue>
    </source>
</reference>
<name>A0A978VMQ7_ZIZJJ</name>
<dbReference type="AlphaFoldDB" id="A0A978VMQ7"/>
<organism evidence="2 3">
    <name type="scientific">Ziziphus jujuba var. spinosa</name>
    <dbReference type="NCBI Taxonomy" id="714518"/>
    <lineage>
        <taxon>Eukaryota</taxon>
        <taxon>Viridiplantae</taxon>
        <taxon>Streptophyta</taxon>
        <taxon>Embryophyta</taxon>
        <taxon>Tracheophyta</taxon>
        <taxon>Spermatophyta</taxon>
        <taxon>Magnoliopsida</taxon>
        <taxon>eudicotyledons</taxon>
        <taxon>Gunneridae</taxon>
        <taxon>Pentapetalae</taxon>
        <taxon>rosids</taxon>
        <taxon>fabids</taxon>
        <taxon>Rosales</taxon>
        <taxon>Rhamnaceae</taxon>
        <taxon>Paliureae</taxon>
        <taxon>Ziziphus</taxon>
    </lineage>
</organism>
<protein>
    <submittedName>
        <fullName evidence="2">Uncharacterized protein</fullName>
    </submittedName>
</protein>